<dbReference type="Proteomes" id="UP001239994">
    <property type="component" value="Unassembled WGS sequence"/>
</dbReference>
<name>A0AAD8Z3W1_9TELE</name>
<reference evidence="1" key="1">
    <citation type="submission" date="2023-03" db="EMBL/GenBank/DDBJ databases">
        <title>Electrophorus voltai genome.</title>
        <authorList>
            <person name="Bian C."/>
        </authorList>
    </citation>
    <scope>NUCLEOTIDE SEQUENCE</scope>
    <source>
        <strain evidence="1">CB-2022</strain>
        <tissue evidence="1">Muscle</tissue>
    </source>
</reference>
<dbReference type="AlphaFoldDB" id="A0AAD8Z3W1"/>
<protein>
    <submittedName>
        <fullName evidence="1">Uncharacterized protein</fullName>
    </submittedName>
</protein>
<evidence type="ECO:0000313" key="1">
    <source>
        <dbReference type="EMBL" id="KAK1791006.1"/>
    </source>
</evidence>
<gene>
    <name evidence="1" type="ORF">P4O66_002055</name>
</gene>
<accession>A0AAD8Z3W1</accession>
<evidence type="ECO:0000313" key="2">
    <source>
        <dbReference type="Proteomes" id="UP001239994"/>
    </source>
</evidence>
<comment type="caution">
    <text evidence="1">The sequence shown here is derived from an EMBL/GenBank/DDBJ whole genome shotgun (WGS) entry which is preliminary data.</text>
</comment>
<dbReference type="EMBL" id="JAROKS010000020">
    <property type="protein sequence ID" value="KAK1791006.1"/>
    <property type="molecule type" value="Genomic_DNA"/>
</dbReference>
<organism evidence="1 2">
    <name type="scientific">Electrophorus voltai</name>
    <dbReference type="NCBI Taxonomy" id="2609070"/>
    <lineage>
        <taxon>Eukaryota</taxon>
        <taxon>Metazoa</taxon>
        <taxon>Chordata</taxon>
        <taxon>Craniata</taxon>
        <taxon>Vertebrata</taxon>
        <taxon>Euteleostomi</taxon>
        <taxon>Actinopterygii</taxon>
        <taxon>Neopterygii</taxon>
        <taxon>Teleostei</taxon>
        <taxon>Ostariophysi</taxon>
        <taxon>Gymnotiformes</taxon>
        <taxon>Gymnotoidei</taxon>
        <taxon>Gymnotidae</taxon>
        <taxon>Electrophorus</taxon>
    </lineage>
</organism>
<proteinExistence type="predicted"/>
<keyword evidence="2" id="KW-1185">Reference proteome</keyword>
<sequence>MKTLTSVLFNCFNTNKEKYYDPFNIIYITDKYFFKTSSFRNIDYNDWIHANYNTKNFRGISFILNTVTNNNVYFYCIHATENHSTNFRGISFFLNTDTHINSTSTASTQQKSSASTQVTPKICEYYNYFYSPHNNWIHANYNTKNFRCIRFILNTVTNNNFYFNCIHSTQNHCIYCSNTKNCDCYNYLYSPYNIWIHTNNSSTNFRGINFFLITGHSHQCLLQLHFPQQEKYYFDLFNIIYITDKYFFPQQLNWIHANYNTKNFRGISFIFNTVTNNNVYFNCIHSTQNHCIYCSNTKNCDCYNYLYSPYNIWIHTNNSSTNFRGINFLLITDTHISVCCNCFNTNKEKYYFDLFNIIYITDKYFFKTSSFRNIDYNDWIHANYNTKNFRGISFIFNTVTNNNVYFNCIHSTQNHCIYCSNTKNCDCYNYLYSPYNIWIHTNNSSTNFRGINFFLITDTHISVCCNCFNTNKEKYYFDLFNIIYITDKYFFKTSSFRNIDYNDWIHANYNTKNFRGISFILNTVTNNNVYFYCIHATENQGISFFLNTNTHIIPYFNCIHSTEKQCIYTSNSKNCEYYNYFYSPHNNWINANYNTKNFGCIRFILNTVTNNNVYFYYKFFFKTSSFRNIDYNNTRDYRNKDKDYFDLFDIIYLTDNYFFKTTTFRNIDYIDFRDKQYNVIFHCIHITEKQCIINNDIFIHVDHFHSTKKQCIYTSNSKNYNCFHTNYCSTNFKGISFFLNTDIPINVYSNHINTIDNHCIHANKNRDYFELFGNIYVTDKYFFKVNTFRNIDYINVSYNSWIHTNYSTANFKGNSFILNTVTNNNICILSTEKQCIYTSNSKNCDCCNFLYSPNNNWIRSNYSSTNFRRINFFLKSDIHNNVATGAYMADIIAMFHQVKVPDSDVTS</sequence>